<feature type="compositionally biased region" description="Polar residues" evidence="1">
    <location>
        <begin position="74"/>
        <end position="83"/>
    </location>
</feature>
<dbReference type="EMBL" id="KY774314">
    <property type="protein sequence ID" value="ART30297.1"/>
    <property type="molecule type" value="Genomic_DNA"/>
</dbReference>
<protein>
    <submittedName>
        <fullName evidence="2">Uncharacterized protein</fullName>
    </submittedName>
</protein>
<dbReference type="AlphaFoldDB" id="A0A1Y0AYS6"/>
<evidence type="ECO:0000256" key="1">
    <source>
        <dbReference type="SAM" id="MobiDB-lite"/>
    </source>
</evidence>
<gene>
    <name evidence="2" type="ORF">AEK19_MT0637</name>
</gene>
<geneLocation type="mitochondrion" evidence="2"/>
<proteinExistence type="predicted"/>
<reference evidence="2" key="1">
    <citation type="submission" date="2017-03" db="EMBL/GenBank/DDBJ databases">
        <title>The mitochondrial genome of the carnivorous plant Utricularia reniformis (Lentibulariaceae): structure, comparative analysis and evolutionary landmarks.</title>
        <authorList>
            <person name="Silva S.R."/>
            <person name="Alvarenga D.O."/>
            <person name="Michael T.P."/>
            <person name="Miranda V.F.O."/>
            <person name="Varani A.M."/>
        </authorList>
    </citation>
    <scope>NUCLEOTIDE SEQUENCE</scope>
</reference>
<keyword evidence="2" id="KW-0496">Mitochondrion</keyword>
<sequence length="83" mass="9645">MCWEFAWLAGTECTQKVLFFVAGLVVRLSYWISFWKVSIPLKNVDRLSSDSLHSIGKDYQRNREVKSSDPRPSLVQSSDQSRY</sequence>
<name>A0A1Y0AYS6_9LAMI</name>
<organism evidence="2">
    <name type="scientific">Utricularia reniformis</name>
    <dbReference type="NCBI Taxonomy" id="192314"/>
    <lineage>
        <taxon>Eukaryota</taxon>
        <taxon>Viridiplantae</taxon>
        <taxon>Streptophyta</taxon>
        <taxon>Embryophyta</taxon>
        <taxon>Tracheophyta</taxon>
        <taxon>Spermatophyta</taxon>
        <taxon>Magnoliopsida</taxon>
        <taxon>eudicotyledons</taxon>
        <taxon>Gunneridae</taxon>
        <taxon>Pentapetalae</taxon>
        <taxon>asterids</taxon>
        <taxon>lamiids</taxon>
        <taxon>Lamiales</taxon>
        <taxon>Lentibulariaceae</taxon>
        <taxon>Utricularia</taxon>
    </lineage>
</organism>
<accession>A0A1Y0AYS6</accession>
<feature type="region of interest" description="Disordered" evidence="1">
    <location>
        <begin position="61"/>
        <end position="83"/>
    </location>
</feature>
<evidence type="ECO:0000313" key="2">
    <source>
        <dbReference type="EMBL" id="ART30297.1"/>
    </source>
</evidence>